<accession>A0A8T2TA49</accession>
<dbReference type="Proteomes" id="UP000825935">
    <property type="component" value="Chromosome 14"/>
</dbReference>
<gene>
    <name evidence="1" type="ORF">KP509_14G023500</name>
</gene>
<comment type="caution">
    <text evidence="1">The sequence shown here is derived from an EMBL/GenBank/DDBJ whole genome shotgun (WGS) entry which is preliminary data.</text>
</comment>
<dbReference type="EMBL" id="CM035419">
    <property type="protein sequence ID" value="KAH7415012.1"/>
    <property type="molecule type" value="Genomic_DNA"/>
</dbReference>
<name>A0A8T2TA49_CERRI</name>
<proteinExistence type="predicted"/>
<organism evidence="1 2">
    <name type="scientific">Ceratopteris richardii</name>
    <name type="common">Triangle waterfern</name>
    <dbReference type="NCBI Taxonomy" id="49495"/>
    <lineage>
        <taxon>Eukaryota</taxon>
        <taxon>Viridiplantae</taxon>
        <taxon>Streptophyta</taxon>
        <taxon>Embryophyta</taxon>
        <taxon>Tracheophyta</taxon>
        <taxon>Polypodiopsida</taxon>
        <taxon>Polypodiidae</taxon>
        <taxon>Polypodiales</taxon>
        <taxon>Pteridineae</taxon>
        <taxon>Pteridaceae</taxon>
        <taxon>Parkerioideae</taxon>
        <taxon>Ceratopteris</taxon>
    </lineage>
</organism>
<reference evidence="1" key="1">
    <citation type="submission" date="2021-08" db="EMBL/GenBank/DDBJ databases">
        <title>WGS assembly of Ceratopteris richardii.</title>
        <authorList>
            <person name="Marchant D.B."/>
            <person name="Chen G."/>
            <person name="Jenkins J."/>
            <person name="Shu S."/>
            <person name="Leebens-Mack J."/>
            <person name="Grimwood J."/>
            <person name="Schmutz J."/>
            <person name="Soltis P."/>
            <person name="Soltis D."/>
            <person name="Chen Z.-H."/>
        </authorList>
    </citation>
    <scope>NUCLEOTIDE SEQUENCE</scope>
    <source>
        <strain evidence="1">Whitten #5841</strain>
        <tissue evidence="1">Leaf</tissue>
    </source>
</reference>
<sequence length="129" mass="14538">MARRHYKVGRLWSKINACNVFKARLGPLNTRDVDRQQKANVSLSTIASLCKLSPYFFHMRSLCPSGTFLSCCCHVFLGGPSAFAGRRYKPIAICGVPLLPRPWILSRNVSFSKRINLLIIVQTRSQIVT</sequence>
<evidence type="ECO:0000313" key="1">
    <source>
        <dbReference type="EMBL" id="KAH7415012.1"/>
    </source>
</evidence>
<protein>
    <submittedName>
        <fullName evidence="1">Uncharacterized protein</fullName>
    </submittedName>
</protein>
<evidence type="ECO:0000313" key="2">
    <source>
        <dbReference type="Proteomes" id="UP000825935"/>
    </source>
</evidence>
<keyword evidence="2" id="KW-1185">Reference proteome</keyword>
<dbReference type="AlphaFoldDB" id="A0A8T2TA49"/>